<dbReference type="Proteomes" id="UP001589788">
    <property type="component" value="Unassembled WGS sequence"/>
</dbReference>
<evidence type="ECO:0000313" key="6">
    <source>
        <dbReference type="Proteomes" id="UP001589788"/>
    </source>
</evidence>
<evidence type="ECO:0000256" key="2">
    <source>
        <dbReference type="ARBA" id="ARBA00022806"/>
    </source>
</evidence>
<dbReference type="InterPro" id="IPR011604">
    <property type="entry name" value="PDDEXK-like_dom_sf"/>
</dbReference>
<sequence>MPLAVPRSLTPSKVEAFGQCPLAFRFRVLDHLPEPPTRASLLGTLVHRSLELLFWERPAGQRTPSAEAEALEAAWAEPSWQASLAMLALPDDEQRALRAEAAALVGRLRTVENPDAADVVGVELTVEAPVEGVRLRGVIDRLDRQEDGRLVVVDYKTGRVPPASADQARLAGVRLYALLVEQVLGVVPAAVRLVYLRGPVVVESQVDQRQTVATRRRTLAVWAAIERACEREDFRPRPSVLCRFCAFRDRCPAQGAHPLSASGSASAQPPLPGV</sequence>
<comment type="caution">
    <text evidence="5">The sequence shown here is derived from an EMBL/GenBank/DDBJ whole genome shotgun (WGS) entry which is preliminary data.</text>
</comment>
<dbReference type="Pfam" id="PF12705">
    <property type="entry name" value="PDDEXK_1"/>
    <property type="match status" value="1"/>
</dbReference>
<accession>A0ABV6C088</accession>
<dbReference type="RefSeq" id="WP_377788012.1">
    <property type="nucleotide sequence ID" value="NZ_JBHLYQ010000015.1"/>
</dbReference>
<evidence type="ECO:0000256" key="1">
    <source>
        <dbReference type="ARBA" id="ARBA00022763"/>
    </source>
</evidence>
<dbReference type="InterPro" id="IPR011335">
    <property type="entry name" value="Restrct_endonuc-II-like"/>
</dbReference>
<organism evidence="5 6">
    <name type="scientific">Aciditerrimonas ferrireducens</name>
    <dbReference type="NCBI Taxonomy" id="667306"/>
    <lineage>
        <taxon>Bacteria</taxon>
        <taxon>Bacillati</taxon>
        <taxon>Actinomycetota</taxon>
        <taxon>Acidimicrobiia</taxon>
        <taxon>Acidimicrobiales</taxon>
        <taxon>Acidimicrobiaceae</taxon>
        <taxon>Aciditerrimonas</taxon>
    </lineage>
</organism>
<keyword evidence="3" id="KW-0234">DNA repair</keyword>
<reference evidence="5 6" key="1">
    <citation type="submission" date="2024-09" db="EMBL/GenBank/DDBJ databases">
        <authorList>
            <person name="Sun Q."/>
            <person name="Mori K."/>
        </authorList>
    </citation>
    <scope>NUCLEOTIDE SEQUENCE [LARGE SCALE GENOMIC DNA]</scope>
    <source>
        <strain evidence="5 6">JCM 15389</strain>
    </source>
</reference>
<evidence type="ECO:0000256" key="3">
    <source>
        <dbReference type="ARBA" id="ARBA00023204"/>
    </source>
</evidence>
<keyword evidence="5" id="KW-0540">Nuclease</keyword>
<keyword evidence="2" id="KW-0547">Nucleotide-binding</keyword>
<keyword evidence="5" id="KW-0378">Hydrolase</keyword>
<dbReference type="Gene3D" id="3.90.320.10">
    <property type="match status" value="1"/>
</dbReference>
<evidence type="ECO:0000259" key="4">
    <source>
        <dbReference type="Pfam" id="PF12705"/>
    </source>
</evidence>
<proteinExistence type="predicted"/>
<evidence type="ECO:0000313" key="5">
    <source>
        <dbReference type="EMBL" id="MFC0081096.1"/>
    </source>
</evidence>
<keyword evidence="2" id="KW-0067">ATP-binding</keyword>
<keyword evidence="6" id="KW-1185">Reference proteome</keyword>
<protein>
    <submittedName>
        <fullName evidence="5">RecB family exonuclease</fullName>
    </submittedName>
</protein>
<dbReference type="GO" id="GO:0004527">
    <property type="term" value="F:exonuclease activity"/>
    <property type="evidence" value="ECO:0007669"/>
    <property type="project" value="UniProtKB-KW"/>
</dbReference>
<gene>
    <name evidence="5" type="ORF">ACFFRE_02840</name>
</gene>
<keyword evidence="1" id="KW-0227">DNA damage</keyword>
<dbReference type="InterPro" id="IPR038726">
    <property type="entry name" value="PDDEXK_AddAB-type"/>
</dbReference>
<keyword evidence="5" id="KW-0269">Exonuclease</keyword>
<dbReference type="EMBL" id="JBHLYQ010000015">
    <property type="protein sequence ID" value="MFC0081096.1"/>
    <property type="molecule type" value="Genomic_DNA"/>
</dbReference>
<name>A0ABV6C088_9ACTN</name>
<feature type="domain" description="PD-(D/E)XK endonuclease-like" evidence="4">
    <location>
        <begin position="8"/>
        <end position="252"/>
    </location>
</feature>
<keyword evidence="2" id="KW-0347">Helicase</keyword>
<dbReference type="SUPFAM" id="SSF52980">
    <property type="entry name" value="Restriction endonuclease-like"/>
    <property type="match status" value="1"/>
</dbReference>